<protein>
    <submittedName>
        <fullName evidence="2">Serine/threonine phosphatase stp</fullName>
        <ecNumber evidence="2">3.1.3.16</ecNumber>
    </submittedName>
</protein>
<dbReference type="PROSITE" id="PS51746">
    <property type="entry name" value="PPM_2"/>
    <property type="match status" value="1"/>
</dbReference>
<dbReference type="AlphaFoldDB" id="A0A518CL78"/>
<dbReference type="KEGG" id="plon:Pla110_17050"/>
<dbReference type="Proteomes" id="UP000317178">
    <property type="component" value="Chromosome"/>
</dbReference>
<dbReference type="Gene3D" id="3.60.40.10">
    <property type="entry name" value="PPM-type phosphatase domain"/>
    <property type="match status" value="1"/>
</dbReference>
<dbReference type="SMART" id="SM00332">
    <property type="entry name" value="PP2Cc"/>
    <property type="match status" value="1"/>
</dbReference>
<dbReference type="SUPFAM" id="SSF81606">
    <property type="entry name" value="PP2C-like"/>
    <property type="match status" value="1"/>
</dbReference>
<accession>A0A518CL78</accession>
<dbReference type="EC" id="3.1.3.16" evidence="2"/>
<dbReference type="InterPro" id="IPR036457">
    <property type="entry name" value="PPM-type-like_dom_sf"/>
</dbReference>
<dbReference type="EMBL" id="CP036281">
    <property type="protein sequence ID" value="QDU79983.1"/>
    <property type="molecule type" value="Genomic_DNA"/>
</dbReference>
<organism evidence="2 3">
    <name type="scientific">Polystyrenella longa</name>
    <dbReference type="NCBI Taxonomy" id="2528007"/>
    <lineage>
        <taxon>Bacteria</taxon>
        <taxon>Pseudomonadati</taxon>
        <taxon>Planctomycetota</taxon>
        <taxon>Planctomycetia</taxon>
        <taxon>Planctomycetales</taxon>
        <taxon>Planctomycetaceae</taxon>
        <taxon>Polystyrenella</taxon>
    </lineage>
</organism>
<reference evidence="2 3" key="1">
    <citation type="submission" date="2019-02" db="EMBL/GenBank/DDBJ databases">
        <title>Deep-cultivation of Planctomycetes and their phenomic and genomic characterization uncovers novel biology.</title>
        <authorList>
            <person name="Wiegand S."/>
            <person name="Jogler M."/>
            <person name="Boedeker C."/>
            <person name="Pinto D."/>
            <person name="Vollmers J."/>
            <person name="Rivas-Marin E."/>
            <person name="Kohn T."/>
            <person name="Peeters S.H."/>
            <person name="Heuer A."/>
            <person name="Rast P."/>
            <person name="Oberbeckmann S."/>
            <person name="Bunk B."/>
            <person name="Jeske O."/>
            <person name="Meyerdierks A."/>
            <person name="Storesund J.E."/>
            <person name="Kallscheuer N."/>
            <person name="Luecker S."/>
            <person name="Lage O.M."/>
            <person name="Pohl T."/>
            <person name="Merkel B.J."/>
            <person name="Hornburger P."/>
            <person name="Mueller R.-W."/>
            <person name="Bruemmer F."/>
            <person name="Labrenz M."/>
            <person name="Spormann A.M."/>
            <person name="Op den Camp H."/>
            <person name="Overmann J."/>
            <person name="Amann R."/>
            <person name="Jetten M.S.M."/>
            <person name="Mascher T."/>
            <person name="Medema M.H."/>
            <person name="Devos D.P."/>
            <person name="Kaster A.-K."/>
            <person name="Ovreas L."/>
            <person name="Rohde M."/>
            <person name="Galperin M.Y."/>
            <person name="Jogler C."/>
        </authorList>
    </citation>
    <scope>NUCLEOTIDE SEQUENCE [LARGE SCALE GENOMIC DNA]</scope>
    <source>
        <strain evidence="2 3">Pla110</strain>
    </source>
</reference>
<dbReference type="OrthoDB" id="9801841at2"/>
<sequence length="245" mass="26756">MVAIRHGSVCITGNFRENNEDRCLADDQQRFFLVCDGMGGQAAGEKASELATELVAKKLNQLVPFESATAEQVREAVNKSIEHANLEIMALGEIEPEYHKMGTTIVFLLNLGDRLYMGGVGDSRIYLYRGGKLQQLTKDHSLTQALVEAGTIKPEEAATHRFRNVLFRYLGSKEGGDGVDLIEKSLEPGDRYLLCSDGVMDGASDDQLQELISSGDDPQRAAENIVDAALEGGSRDNITCLTIFV</sequence>
<dbReference type="Pfam" id="PF13672">
    <property type="entry name" value="PP2C_2"/>
    <property type="match status" value="1"/>
</dbReference>
<feature type="domain" description="PPM-type phosphatase" evidence="1">
    <location>
        <begin position="5"/>
        <end position="245"/>
    </location>
</feature>
<keyword evidence="2" id="KW-0378">Hydrolase</keyword>
<evidence type="ECO:0000259" key="1">
    <source>
        <dbReference type="PROSITE" id="PS51746"/>
    </source>
</evidence>
<dbReference type="PANTHER" id="PTHR47992">
    <property type="entry name" value="PROTEIN PHOSPHATASE"/>
    <property type="match status" value="1"/>
</dbReference>
<gene>
    <name evidence="2" type="primary">stp</name>
    <name evidence="2" type="ORF">Pla110_17050</name>
</gene>
<evidence type="ECO:0000313" key="3">
    <source>
        <dbReference type="Proteomes" id="UP000317178"/>
    </source>
</evidence>
<dbReference type="RefSeq" id="WP_144995018.1">
    <property type="nucleotide sequence ID" value="NZ_CP036281.1"/>
</dbReference>
<evidence type="ECO:0000313" key="2">
    <source>
        <dbReference type="EMBL" id="QDU79983.1"/>
    </source>
</evidence>
<name>A0A518CL78_9PLAN</name>
<dbReference type="InterPro" id="IPR015655">
    <property type="entry name" value="PP2C"/>
</dbReference>
<dbReference type="SMART" id="SM00331">
    <property type="entry name" value="PP2C_SIG"/>
    <property type="match status" value="1"/>
</dbReference>
<proteinExistence type="predicted"/>
<dbReference type="GO" id="GO:0004722">
    <property type="term" value="F:protein serine/threonine phosphatase activity"/>
    <property type="evidence" value="ECO:0007669"/>
    <property type="project" value="UniProtKB-EC"/>
</dbReference>
<keyword evidence="3" id="KW-1185">Reference proteome</keyword>
<dbReference type="InterPro" id="IPR001932">
    <property type="entry name" value="PPM-type_phosphatase-like_dom"/>
</dbReference>
<dbReference type="CDD" id="cd00143">
    <property type="entry name" value="PP2Cc"/>
    <property type="match status" value="1"/>
</dbReference>